<protein>
    <submittedName>
        <fullName evidence="1">Uncharacterized protein</fullName>
    </submittedName>
</protein>
<evidence type="ECO:0000313" key="2">
    <source>
        <dbReference type="Proteomes" id="UP000219369"/>
    </source>
</evidence>
<name>A0A2H3TFP2_FUSOX</name>
<organism evidence="1 2">
    <name type="scientific">Fusarium oxysporum</name>
    <name type="common">Fusarium vascular wilt</name>
    <dbReference type="NCBI Taxonomy" id="5507"/>
    <lineage>
        <taxon>Eukaryota</taxon>
        <taxon>Fungi</taxon>
        <taxon>Dikarya</taxon>
        <taxon>Ascomycota</taxon>
        <taxon>Pezizomycotina</taxon>
        <taxon>Sordariomycetes</taxon>
        <taxon>Hypocreomycetidae</taxon>
        <taxon>Hypocreales</taxon>
        <taxon>Nectriaceae</taxon>
        <taxon>Fusarium</taxon>
        <taxon>Fusarium oxysporum species complex</taxon>
    </lineage>
</organism>
<proteinExistence type="predicted"/>
<dbReference type="AlphaFoldDB" id="A0A2H3TFP2"/>
<reference evidence="2" key="1">
    <citation type="submission" date="2016-09" db="EMBL/GenBank/DDBJ databases">
        <authorList>
            <person name="Guldener U."/>
        </authorList>
    </citation>
    <scope>NUCLEOTIDE SEQUENCE [LARGE SCALE GENOMIC DNA]</scope>
    <source>
        <strain evidence="2">V64-1</strain>
    </source>
</reference>
<evidence type="ECO:0000313" key="1">
    <source>
        <dbReference type="EMBL" id="SCO87528.1"/>
    </source>
</evidence>
<accession>A0A2H3TFP2</accession>
<dbReference type="EMBL" id="FMJY01000006">
    <property type="protein sequence ID" value="SCO87528.1"/>
    <property type="molecule type" value="Genomic_DNA"/>
</dbReference>
<dbReference type="Proteomes" id="UP000219369">
    <property type="component" value="Unassembled WGS sequence"/>
</dbReference>
<sequence>MMARKPSLLQEVPSVAHPADNIMSLCHHFCSGRSSTVAMAPAYQLYMHYLAQSPSAIALSLLQHIYAP</sequence>
<gene>
    <name evidence="1" type="ORF">FRV6_11655</name>
</gene>